<feature type="transmembrane region" description="Helical" evidence="7">
    <location>
        <begin position="238"/>
        <end position="265"/>
    </location>
</feature>
<keyword evidence="3" id="KW-1003">Cell membrane</keyword>
<proteinExistence type="inferred from homology"/>
<dbReference type="Pfam" id="PF19300">
    <property type="entry name" value="BPD_transp_1_N"/>
    <property type="match status" value="1"/>
</dbReference>
<dbReference type="Gene3D" id="1.10.3720.10">
    <property type="entry name" value="MetI-like"/>
    <property type="match status" value="1"/>
</dbReference>
<name>A0A8B2NPP4_9HYPH</name>
<keyword evidence="4 7" id="KW-0812">Transmembrane</keyword>
<keyword evidence="5 7" id="KW-1133">Transmembrane helix</keyword>
<feature type="transmembrane region" description="Helical" evidence="7">
    <location>
        <begin position="104"/>
        <end position="125"/>
    </location>
</feature>
<feature type="transmembrane region" description="Helical" evidence="7">
    <location>
        <begin position="12"/>
        <end position="30"/>
    </location>
</feature>
<dbReference type="PANTHER" id="PTHR43163:SF6">
    <property type="entry name" value="DIPEPTIDE TRANSPORT SYSTEM PERMEASE PROTEIN DPPB-RELATED"/>
    <property type="match status" value="1"/>
</dbReference>
<feature type="transmembrane region" description="Helical" evidence="7">
    <location>
        <begin position="180"/>
        <end position="200"/>
    </location>
</feature>
<evidence type="ECO:0000256" key="5">
    <source>
        <dbReference type="ARBA" id="ARBA00022989"/>
    </source>
</evidence>
<dbReference type="PANTHER" id="PTHR43163">
    <property type="entry name" value="DIPEPTIDE TRANSPORT SYSTEM PERMEASE PROTEIN DPPB-RELATED"/>
    <property type="match status" value="1"/>
</dbReference>
<evidence type="ECO:0000256" key="1">
    <source>
        <dbReference type="ARBA" id="ARBA00004651"/>
    </source>
</evidence>
<dbReference type="CDD" id="cd06261">
    <property type="entry name" value="TM_PBP2"/>
    <property type="match status" value="1"/>
</dbReference>
<keyword evidence="10" id="KW-1185">Reference proteome</keyword>
<dbReference type="GO" id="GO:0005886">
    <property type="term" value="C:plasma membrane"/>
    <property type="evidence" value="ECO:0007669"/>
    <property type="project" value="UniProtKB-SubCell"/>
</dbReference>
<comment type="subcellular location">
    <subcellularLocation>
        <location evidence="1 7">Cell membrane</location>
        <topology evidence="1 7">Multi-pass membrane protein</topology>
    </subcellularLocation>
</comment>
<dbReference type="Pfam" id="PF00528">
    <property type="entry name" value="BPD_transp_1"/>
    <property type="match status" value="1"/>
</dbReference>
<dbReference type="PROSITE" id="PS50928">
    <property type="entry name" value="ABC_TM1"/>
    <property type="match status" value="1"/>
</dbReference>
<protein>
    <submittedName>
        <fullName evidence="9">Glutathione ABC transporter permease GsiC</fullName>
    </submittedName>
</protein>
<dbReference type="SUPFAM" id="SSF161098">
    <property type="entry name" value="MetI-like"/>
    <property type="match status" value="1"/>
</dbReference>
<feature type="transmembrane region" description="Helical" evidence="7">
    <location>
        <begin position="137"/>
        <end position="160"/>
    </location>
</feature>
<dbReference type="RefSeq" id="WP_111351599.1">
    <property type="nucleotide sequence ID" value="NZ_JAIWKD010000004.1"/>
</dbReference>
<gene>
    <name evidence="9" type="ORF">DLJ53_28340</name>
</gene>
<evidence type="ECO:0000256" key="6">
    <source>
        <dbReference type="ARBA" id="ARBA00023136"/>
    </source>
</evidence>
<dbReference type="InterPro" id="IPR045621">
    <property type="entry name" value="BPD_transp_1_N"/>
</dbReference>
<feature type="transmembrane region" description="Helical" evidence="7">
    <location>
        <begin position="285"/>
        <end position="310"/>
    </location>
</feature>
<sequence>MLAYVARRVGVALLMVWLVATIVFLLLHIVPGDPAELLLSTGSTAPDPAAVASLREKLGLNAPLHVQYWDYLTGLLRGDLGASLQDGTPVAEQVALRLPRTLELIVTAAILATGIGIPVGVRAATHAGGLTDRIATGLAAIALSTPVFVIGTLAILLFAQTLKIAPAGGYVAFAEDPLRHLGLLVLPALTVAAPLTAVVVRMTRSAVLEVLERDFVRAVRARGVAPRRILARHVLRSALVPVVTVTGLELGTLLGGTVLVEFVYNWPGLSGFLVRAVDARDYPEVVGIVLTISALFVLLNLVVDLVNAVLDPKVRLSA</sequence>
<reference evidence="9 10" key="1">
    <citation type="submission" date="2018-05" db="EMBL/GenBank/DDBJ databases">
        <title>Acuticoccus sediminis sp. nov., isolated from deep-sea sediment of Indian Ocean.</title>
        <authorList>
            <person name="Liu X."/>
            <person name="Lai Q."/>
            <person name="Du Y."/>
            <person name="Sun F."/>
            <person name="Zhang X."/>
            <person name="Wang S."/>
            <person name="Shao Z."/>
        </authorList>
    </citation>
    <scope>NUCLEOTIDE SEQUENCE [LARGE SCALE GENOMIC DNA]</scope>
    <source>
        <strain evidence="9 10">PTG4-2</strain>
    </source>
</reference>
<evidence type="ECO:0000313" key="10">
    <source>
        <dbReference type="Proteomes" id="UP000249590"/>
    </source>
</evidence>
<keyword evidence="6 7" id="KW-0472">Membrane</keyword>
<keyword evidence="2 7" id="KW-0813">Transport</keyword>
<dbReference type="InterPro" id="IPR035906">
    <property type="entry name" value="MetI-like_sf"/>
</dbReference>
<evidence type="ECO:0000256" key="4">
    <source>
        <dbReference type="ARBA" id="ARBA00022692"/>
    </source>
</evidence>
<dbReference type="Proteomes" id="UP000249590">
    <property type="component" value="Unassembled WGS sequence"/>
</dbReference>
<comment type="caution">
    <text evidence="9">The sequence shown here is derived from an EMBL/GenBank/DDBJ whole genome shotgun (WGS) entry which is preliminary data.</text>
</comment>
<evidence type="ECO:0000259" key="8">
    <source>
        <dbReference type="PROSITE" id="PS50928"/>
    </source>
</evidence>
<dbReference type="InterPro" id="IPR000515">
    <property type="entry name" value="MetI-like"/>
</dbReference>
<evidence type="ECO:0000256" key="3">
    <source>
        <dbReference type="ARBA" id="ARBA00022475"/>
    </source>
</evidence>
<dbReference type="GO" id="GO:0055085">
    <property type="term" value="P:transmembrane transport"/>
    <property type="evidence" value="ECO:0007669"/>
    <property type="project" value="InterPro"/>
</dbReference>
<dbReference type="OrthoDB" id="9807402at2"/>
<evidence type="ECO:0000256" key="2">
    <source>
        <dbReference type="ARBA" id="ARBA00022448"/>
    </source>
</evidence>
<organism evidence="9 10">
    <name type="scientific">Acuticoccus sediminis</name>
    <dbReference type="NCBI Taxonomy" id="2184697"/>
    <lineage>
        <taxon>Bacteria</taxon>
        <taxon>Pseudomonadati</taxon>
        <taxon>Pseudomonadota</taxon>
        <taxon>Alphaproteobacteria</taxon>
        <taxon>Hyphomicrobiales</taxon>
        <taxon>Amorphaceae</taxon>
        <taxon>Acuticoccus</taxon>
    </lineage>
</organism>
<dbReference type="EMBL" id="QHHQ01000008">
    <property type="protein sequence ID" value="RAH97753.1"/>
    <property type="molecule type" value="Genomic_DNA"/>
</dbReference>
<evidence type="ECO:0000256" key="7">
    <source>
        <dbReference type="RuleBase" id="RU363032"/>
    </source>
</evidence>
<dbReference type="AlphaFoldDB" id="A0A8B2NPP4"/>
<accession>A0A8B2NPP4</accession>
<feature type="domain" description="ABC transmembrane type-1" evidence="8">
    <location>
        <begin position="98"/>
        <end position="307"/>
    </location>
</feature>
<comment type="similarity">
    <text evidence="7">Belongs to the binding-protein-dependent transport system permease family.</text>
</comment>
<evidence type="ECO:0000313" key="9">
    <source>
        <dbReference type="EMBL" id="RAH97753.1"/>
    </source>
</evidence>